<dbReference type="GO" id="GO:0009239">
    <property type="term" value="P:enterobactin biosynthetic process"/>
    <property type="evidence" value="ECO:0007669"/>
    <property type="project" value="TreeGrafter"/>
</dbReference>
<dbReference type="PRINTS" id="PR00154">
    <property type="entry name" value="AMPBINDING"/>
</dbReference>
<dbReference type="Gene3D" id="3.30.559.10">
    <property type="entry name" value="Chloramphenicol acetyltransferase-like domain"/>
    <property type="match status" value="1"/>
</dbReference>
<dbReference type="InterPro" id="IPR006162">
    <property type="entry name" value="Ppantetheine_attach_site"/>
</dbReference>
<dbReference type="Gene3D" id="3.30.559.30">
    <property type="entry name" value="Nonribosomal peptide synthetase, condensation domain"/>
    <property type="match status" value="1"/>
</dbReference>
<dbReference type="InterPro" id="IPR020459">
    <property type="entry name" value="AMP-binding"/>
</dbReference>
<dbReference type="EMBL" id="JAUSUZ010000001">
    <property type="protein sequence ID" value="MDQ0371182.1"/>
    <property type="molecule type" value="Genomic_DNA"/>
</dbReference>
<evidence type="ECO:0000259" key="5">
    <source>
        <dbReference type="PROSITE" id="PS50075"/>
    </source>
</evidence>
<evidence type="ECO:0000256" key="2">
    <source>
        <dbReference type="ARBA" id="ARBA00022450"/>
    </source>
</evidence>
<dbReference type="SUPFAM" id="SSF47336">
    <property type="entry name" value="ACP-like"/>
    <property type="match status" value="2"/>
</dbReference>
<dbReference type="FunFam" id="2.30.38.10:FF:000001">
    <property type="entry name" value="Non-ribosomal peptide synthetase PvdI"/>
    <property type="match status" value="1"/>
</dbReference>
<dbReference type="InterPro" id="IPR009081">
    <property type="entry name" value="PP-bd_ACP"/>
</dbReference>
<dbReference type="GO" id="GO:0043041">
    <property type="term" value="P:amino acid activation for nonribosomal peptide biosynthetic process"/>
    <property type="evidence" value="ECO:0007669"/>
    <property type="project" value="TreeGrafter"/>
</dbReference>
<dbReference type="GO" id="GO:0031177">
    <property type="term" value="F:phosphopantetheine binding"/>
    <property type="evidence" value="ECO:0007669"/>
    <property type="project" value="InterPro"/>
</dbReference>
<protein>
    <submittedName>
        <fullName evidence="6">Amino acid adenylation domain-containing protein</fullName>
    </submittedName>
</protein>
<dbReference type="InterPro" id="IPR029058">
    <property type="entry name" value="AB_hydrolase_fold"/>
</dbReference>
<evidence type="ECO:0000256" key="3">
    <source>
        <dbReference type="ARBA" id="ARBA00022553"/>
    </source>
</evidence>
<dbReference type="Pfam" id="PF00501">
    <property type="entry name" value="AMP-binding"/>
    <property type="match status" value="2"/>
</dbReference>
<feature type="domain" description="Carrier" evidence="5">
    <location>
        <begin position="1566"/>
        <end position="1641"/>
    </location>
</feature>
<dbReference type="Gene3D" id="3.40.50.1820">
    <property type="entry name" value="alpha/beta hydrolase"/>
    <property type="match status" value="1"/>
</dbReference>
<dbReference type="SMART" id="SM00823">
    <property type="entry name" value="PKS_PP"/>
    <property type="match status" value="2"/>
</dbReference>
<keyword evidence="2" id="KW-0596">Phosphopantetheine</keyword>
<keyword evidence="3" id="KW-0597">Phosphoprotein</keyword>
<dbReference type="Gene3D" id="2.30.38.10">
    <property type="entry name" value="Luciferase, Domain 3"/>
    <property type="match status" value="1"/>
</dbReference>
<dbReference type="Gene3D" id="3.40.50.12780">
    <property type="entry name" value="N-terminal domain of ligase-like"/>
    <property type="match status" value="1"/>
</dbReference>
<feature type="domain" description="Carrier" evidence="5">
    <location>
        <begin position="502"/>
        <end position="577"/>
    </location>
</feature>
<feature type="compositionally biased region" description="Basic and acidic residues" evidence="4">
    <location>
        <begin position="1646"/>
        <end position="1657"/>
    </location>
</feature>
<comment type="caution">
    <text evidence="6">The sequence shown here is derived from an EMBL/GenBank/DDBJ whole genome shotgun (WGS) entry which is preliminary data.</text>
</comment>
<dbReference type="InterPro" id="IPR001242">
    <property type="entry name" value="Condensation_dom"/>
</dbReference>
<dbReference type="FunFam" id="1.10.1200.10:FF:000005">
    <property type="entry name" value="Nonribosomal peptide synthetase 1"/>
    <property type="match status" value="1"/>
</dbReference>
<dbReference type="CDD" id="cd05930">
    <property type="entry name" value="A_NRPS"/>
    <property type="match status" value="2"/>
</dbReference>
<evidence type="ECO:0000313" key="6">
    <source>
        <dbReference type="EMBL" id="MDQ0371182.1"/>
    </source>
</evidence>
<dbReference type="InterPro" id="IPR023213">
    <property type="entry name" value="CAT-like_dom_sf"/>
</dbReference>
<dbReference type="Pfam" id="PF13193">
    <property type="entry name" value="AMP-binding_C"/>
    <property type="match status" value="2"/>
</dbReference>
<dbReference type="PROSITE" id="PS50075">
    <property type="entry name" value="CARRIER"/>
    <property type="match status" value="2"/>
</dbReference>
<sequence length="1671" mass="179711">MTELVQARVREYPERTALRDGDSEVTYGQLNARANRLAHWLRERGVGPERVVAVHLGRGAGYVTAALAVLKAGGAYLPIDPANPEARVAAMTAGTGAGLVLCGTEHAGRLRAAGVEPVSLDAIVLDGLPDDDPEPGPLPGDLAYVVHTSGSTGAPKGVMVTHGALAAFLASMGRAYDVRPADRLALVCSPSFDVSVSELWLPLAAGASIDVPPAETVVSPVAVVRWLADRGITMTVLPTPLAERALQERWPERSALRVLNTGGDRLHVRPSADHPFVMINNYGPTENTVISTFGVVRPSHGADPALPTIGRPVPGTTVELLDGELRPVADGETGEMYLGGDQLARGYAGRADLTADRFVPHPRPRYPGERLYRSGDLARRTGTGEIEFVGRGDDQVKLRGHRIELGEVVAALRSCPGVADAYVLPRRDGGEDRLIAYLAPADLRRVPAAAQLRAWLAERLPQYMIPAAFVVLESLPAGTNGKVDRAALPDPVFGAGPAATEAPRSATEKVIAAIWREVLHVARVGRTDSFVDLGGHSLMATQIVARVHEVLDAPVTVGDLFRAPRLDAFAHAVEQVRHSGRPGWLPALEPGSGPLVAPLSVPQEQVWFIGKLAPGNTAYHAQATIRVTGPFDTGVFAGVLTEIVRRHESLRTAFEEHDGRPRQTVLAPSAYPLRVVDLGGVPPAEREERLAEEIDAEMRRPFDLSRPPLSRWTVVRLGPDEHELIMVEHHFVHDGWSFSVLMREMEEIYGVLAGGGTPVAAPDRAQYRDFVAWQQDLIDSGRLRPQLEFWRHRLAGVTALPLPTDRPRPTTQTFRGRVLRLETSAGLARQIARLGRAEGVSRFMTMYAAFTALLHRYTGATDLCFASGFANRRLRELEDVIGMIVNPVALRLDVRPSESFRDLLARARDTVLEAAENQESPFPLVVRQLGLERDPSRNPLTQIMFSAHDSAVRNPRFGTATGTVFERSNSTSKVDLNIIVVPRAAGRLGAADYADERITVLWEYNSDLFDAATMHALADAYFRLLGAAVERPGTAITDLPVLSDTQLRALLVDDNAAERRAVPHTAPSVARLVEARAAADPGAVAVDDGERVLTYGELDAEANRLAGALRALGAGREDVIGVLLHRSCALPVAELAVLKSGAAFLPVDPAHPDERVRRILDDAGARALLTTTALAGRPCAADRAVIAVDAPPEAAPATAVRTGPDDLAYVIYTSGSTGRPKGVLIQQHSFANLVTWHAARFALGPADRTTGVASPGFDFSLWELWPTLVSGGSVHLPPDETLLSSPELRRWLVRQRITVTLLPTPLAEPLLDSPWPEPGSLRVLHAGGDRLTVRPPDGLGFEVFNTYGPTENTMISTTGPVAPRPADGTLPHIGTPIDGTGAYVLDGELNLVPEGAVGELYLAGVGLARGYLGRPDLTADRFVPHPFPAEPGQRLYRTGDLVRRLADGSLAFLGRADAQVQIRGHRIEPAEAAAALREHPSVGEVHVAADTDPDTGRTELVAWVTPVPGAAPPEAPVLRAYLGRVLPAYLVPGAYVVLGRLPLTRNGKLDRTALPRPRRDTAAGPAPAGETEGRLASIWAEVLKVDRVGADDNFFDLGGHSLLLAEVHRRIVTDLGRRPPLVSLLTHPTVRSLGRFLDSAAPEPADDPRPASRDRLRAQRSRRRPAEDGAR</sequence>
<dbReference type="InterPro" id="IPR020806">
    <property type="entry name" value="PKS_PP-bd"/>
</dbReference>
<dbReference type="PANTHER" id="PTHR45527:SF1">
    <property type="entry name" value="FATTY ACID SYNTHASE"/>
    <property type="match status" value="1"/>
</dbReference>
<keyword evidence="7" id="KW-1185">Reference proteome</keyword>
<accession>A0AAE3W9X9</accession>
<reference evidence="6 7" key="1">
    <citation type="submission" date="2023-07" db="EMBL/GenBank/DDBJ databases">
        <title>Sequencing the genomes of 1000 actinobacteria strains.</title>
        <authorList>
            <person name="Klenk H.-P."/>
        </authorList>
    </citation>
    <scope>NUCLEOTIDE SEQUENCE [LARGE SCALE GENOMIC DNA]</scope>
    <source>
        <strain evidence="6 7">DSM 44709</strain>
    </source>
</reference>
<dbReference type="InterPro" id="IPR045851">
    <property type="entry name" value="AMP-bd_C_sf"/>
</dbReference>
<evidence type="ECO:0000256" key="4">
    <source>
        <dbReference type="SAM" id="MobiDB-lite"/>
    </source>
</evidence>
<dbReference type="SUPFAM" id="SSF52777">
    <property type="entry name" value="CoA-dependent acyltransferases"/>
    <property type="match status" value="2"/>
</dbReference>
<dbReference type="InterPro" id="IPR036736">
    <property type="entry name" value="ACP-like_sf"/>
</dbReference>
<organism evidence="6 7">
    <name type="scientific">Catenuloplanes indicus</name>
    <dbReference type="NCBI Taxonomy" id="137267"/>
    <lineage>
        <taxon>Bacteria</taxon>
        <taxon>Bacillati</taxon>
        <taxon>Actinomycetota</taxon>
        <taxon>Actinomycetes</taxon>
        <taxon>Micromonosporales</taxon>
        <taxon>Micromonosporaceae</taxon>
        <taxon>Catenuloplanes</taxon>
    </lineage>
</organism>
<dbReference type="CDD" id="cd19531">
    <property type="entry name" value="LCL_NRPS-like"/>
    <property type="match status" value="1"/>
</dbReference>
<gene>
    <name evidence="6" type="ORF">J2S42_007851</name>
</gene>
<dbReference type="InterPro" id="IPR025110">
    <property type="entry name" value="AMP-bd_C"/>
</dbReference>
<name>A0AAE3W9X9_9ACTN</name>
<dbReference type="Gene3D" id="3.30.300.30">
    <property type="match status" value="2"/>
</dbReference>
<dbReference type="RefSeq" id="WP_307247748.1">
    <property type="nucleotide sequence ID" value="NZ_JAUSUZ010000001.1"/>
</dbReference>
<dbReference type="PROSITE" id="PS00455">
    <property type="entry name" value="AMP_BINDING"/>
    <property type="match status" value="2"/>
</dbReference>
<dbReference type="Pfam" id="PF00668">
    <property type="entry name" value="Condensation"/>
    <property type="match status" value="1"/>
</dbReference>
<dbReference type="GO" id="GO:0047527">
    <property type="term" value="F:2,3-dihydroxybenzoate-serine ligase activity"/>
    <property type="evidence" value="ECO:0007669"/>
    <property type="project" value="TreeGrafter"/>
</dbReference>
<dbReference type="Pfam" id="PF00550">
    <property type="entry name" value="PP-binding"/>
    <property type="match status" value="2"/>
</dbReference>
<dbReference type="GO" id="GO:0009366">
    <property type="term" value="C:enterobactin synthetase complex"/>
    <property type="evidence" value="ECO:0007669"/>
    <property type="project" value="TreeGrafter"/>
</dbReference>
<dbReference type="Proteomes" id="UP001240236">
    <property type="component" value="Unassembled WGS sequence"/>
</dbReference>
<dbReference type="Gene3D" id="1.10.1200.10">
    <property type="entry name" value="ACP-like"/>
    <property type="match status" value="1"/>
</dbReference>
<feature type="region of interest" description="Disordered" evidence="4">
    <location>
        <begin position="1548"/>
        <end position="1571"/>
    </location>
</feature>
<evidence type="ECO:0000313" key="7">
    <source>
        <dbReference type="Proteomes" id="UP001240236"/>
    </source>
</evidence>
<dbReference type="InterPro" id="IPR000873">
    <property type="entry name" value="AMP-dep_synth/lig_dom"/>
</dbReference>
<dbReference type="InterPro" id="IPR020845">
    <property type="entry name" value="AMP-binding_CS"/>
</dbReference>
<evidence type="ECO:0000256" key="1">
    <source>
        <dbReference type="ARBA" id="ARBA00001957"/>
    </source>
</evidence>
<dbReference type="FunFam" id="3.40.50.980:FF:000001">
    <property type="entry name" value="Non-ribosomal peptide synthetase"/>
    <property type="match status" value="2"/>
</dbReference>
<feature type="region of interest" description="Disordered" evidence="4">
    <location>
        <begin position="1635"/>
        <end position="1671"/>
    </location>
</feature>
<dbReference type="NCBIfam" id="TIGR01733">
    <property type="entry name" value="AA-adenyl-dom"/>
    <property type="match status" value="2"/>
</dbReference>
<dbReference type="PANTHER" id="PTHR45527">
    <property type="entry name" value="NONRIBOSOMAL PEPTIDE SYNTHETASE"/>
    <property type="match status" value="1"/>
</dbReference>
<dbReference type="FunFam" id="3.30.300.30:FF:000015">
    <property type="entry name" value="Nonribosomal peptide synthase SidD"/>
    <property type="match status" value="1"/>
</dbReference>
<dbReference type="InterPro" id="IPR010071">
    <property type="entry name" value="AA_adenyl_dom"/>
</dbReference>
<proteinExistence type="predicted"/>
<dbReference type="Gene3D" id="3.40.50.980">
    <property type="match status" value="2"/>
</dbReference>
<feature type="compositionally biased region" description="Basic and acidic residues" evidence="4">
    <location>
        <begin position="1548"/>
        <end position="1561"/>
    </location>
</feature>
<dbReference type="SUPFAM" id="SSF56801">
    <property type="entry name" value="Acetyl-CoA synthetase-like"/>
    <property type="match status" value="2"/>
</dbReference>
<dbReference type="PROSITE" id="PS00012">
    <property type="entry name" value="PHOSPHOPANTETHEINE"/>
    <property type="match status" value="1"/>
</dbReference>
<dbReference type="GO" id="GO:0005829">
    <property type="term" value="C:cytosol"/>
    <property type="evidence" value="ECO:0007669"/>
    <property type="project" value="TreeGrafter"/>
</dbReference>
<dbReference type="InterPro" id="IPR042099">
    <property type="entry name" value="ANL_N_sf"/>
</dbReference>
<comment type="cofactor">
    <cofactor evidence="1">
        <name>pantetheine 4'-phosphate</name>
        <dbReference type="ChEBI" id="CHEBI:47942"/>
    </cofactor>
</comment>
<dbReference type="GO" id="GO:0008610">
    <property type="term" value="P:lipid biosynthetic process"/>
    <property type="evidence" value="ECO:0007669"/>
    <property type="project" value="UniProtKB-ARBA"/>
</dbReference>